<keyword evidence="2" id="KW-0472">Membrane</keyword>
<organism evidence="3 4">
    <name type="scientific">Aliiglaciecola litoralis</name>
    <dbReference type="NCBI Taxonomy" id="582857"/>
    <lineage>
        <taxon>Bacteria</taxon>
        <taxon>Pseudomonadati</taxon>
        <taxon>Pseudomonadota</taxon>
        <taxon>Gammaproteobacteria</taxon>
        <taxon>Alteromonadales</taxon>
        <taxon>Alteromonadaceae</taxon>
        <taxon>Aliiglaciecola</taxon>
    </lineage>
</organism>
<proteinExistence type="predicted"/>
<evidence type="ECO:0000313" key="3">
    <source>
        <dbReference type="EMBL" id="GAA0853466.1"/>
    </source>
</evidence>
<dbReference type="Proteomes" id="UP001500359">
    <property type="component" value="Unassembled WGS sequence"/>
</dbReference>
<evidence type="ECO:0000256" key="2">
    <source>
        <dbReference type="SAM" id="Phobius"/>
    </source>
</evidence>
<comment type="caution">
    <text evidence="3">The sequence shown here is derived from an EMBL/GenBank/DDBJ whole genome shotgun (WGS) entry which is preliminary data.</text>
</comment>
<evidence type="ECO:0008006" key="5">
    <source>
        <dbReference type="Google" id="ProtNLM"/>
    </source>
</evidence>
<keyword evidence="1" id="KW-0175">Coiled coil</keyword>
<keyword evidence="4" id="KW-1185">Reference proteome</keyword>
<keyword evidence="2" id="KW-0812">Transmembrane</keyword>
<feature type="coiled-coil region" evidence="1">
    <location>
        <begin position="167"/>
        <end position="204"/>
    </location>
</feature>
<protein>
    <recommendedName>
        <fullName evidence="5">YfhG lipoprotein</fullName>
    </recommendedName>
</protein>
<gene>
    <name evidence="3" type="ORF">GCM10009114_06280</name>
</gene>
<dbReference type="EMBL" id="BAAAFD010000001">
    <property type="protein sequence ID" value="GAA0853466.1"/>
    <property type="molecule type" value="Genomic_DNA"/>
</dbReference>
<accession>A0ABP3WR10</accession>
<feature type="transmembrane region" description="Helical" evidence="2">
    <location>
        <begin position="14"/>
        <end position="34"/>
    </location>
</feature>
<reference evidence="4" key="1">
    <citation type="journal article" date="2019" name="Int. J. Syst. Evol. Microbiol.">
        <title>The Global Catalogue of Microorganisms (GCM) 10K type strain sequencing project: providing services to taxonomists for standard genome sequencing and annotation.</title>
        <authorList>
            <consortium name="The Broad Institute Genomics Platform"/>
            <consortium name="The Broad Institute Genome Sequencing Center for Infectious Disease"/>
            <person name="Wu L."/>
            <person name="Ma J."/>
        </authorList>
    </citation>
    <scope>NUCLEOTIDE SEQUENCE [LARGE SCALE GENOMIC DNA]</scope>
    <source>
        <strain evidence="4">JCM 15896</strain>
    </source>
</reference>
<name>A0ABP3WR10_9ALTE</name>
<sequence>MYAGHLARRGLDDMIVRVLTVIIAVWSVSGCALIESLINTDVEQNKTAETANSERLCWVDEQSSSITMDNNCDLDYWLQYWVEVDALSWPKRRTLIDELGENATSKLRKIFLSQSRGTPYQARLRAQSWADELMPHLTSSMRSLLSVLVYKPSQEMLEFESALTILSQINTNQSKELDEQRQRLQEQQQQIDQLLKIEASMMEKREGISQ</sequence>
<evidence type="ECO:0000256" key="1">
    <source>
        <dbReference type="SAM" id="Coils"/>
    </source>
</evidence>
<keyword evidence="2" id="KW-1133">Transmembrane helix</keyword>
<evidence type="ECO:0000313" key="4">
    <source>
        <dbReference type="Proteomes" id="UP001500359"/>
    </source>
</evidence>